<dbReference type="Proteomes" id="UP000243661">
    <property type="component" value="Unassembled WGS sequence"/>
</dbReference>
<dbReference type="Pfam" id="PF02482">
    <property type="entry name" value="Ribosomal_S30AE"/>
    <property type="match status" value="1"/>
</dbReference>
<evidence type="ECO:0000313" key="1">
    <source>
        <dbReference type="EMBL" id="SCC72208.1"/>
    </source>
</evidence>
<proteinExistence type="predicted"/>
<organism evidence="1 2">
    <name type="scientific">Acinetobacter albensis</name>
    <dbReference type="NCBI Taxonomy" id="1673609"/>
    <lineage>
        <taxon>Bacteria</taxon>
        <taxon>Pseudomonadati</taxon>
        <taxon>Pseudomonadota</taxon>
        <taxon>Gammaproteobacteria</taxon>
        <taxon>Moraxellales</taxon>
        <taxon>Moraxellaceae</taxon>
        <taxon>Acinetobacter</taxon>
    </lineage>
</organism>
<dbReference type="Gene3D" id="3.30.160.100">
    <property type="entry name" value="Ribosome hibernation promotion factor-like"/>
    <property type="match status" value="1"/>
</dbReference>
<dbReference type="InterPro" id="IPR003489">
    <property type="entry name" value="RHF/RaiA"/>
</dbReference>
<dbReference type="AlphaFoldDB" id="A0A1C4GVG0"/>
<dbReference type="OrthoDB" id="121633at2"/>
<dbReference type="SUPFAM" id="SSF69754">
    <property type="entry name" value="Ribosome binding protein Y (YfiA homologue)"/>
    <property type="match status" value="1"/>
</dbReference>
<sequence length="125" mass="13991">MNIEIRTDKNIQNSERLITYVRAELNAGFERHNDRITHFSVHLSDENGAKGGADDIHCMIEARPAGLKPVVVNHRGHNIDTAIHGAIDRLKRSLEHIIEKTENPRAAALAFAEATDIDDAEDVKY</sequence>
<reference evidence="1 2" key="1">
    <citation type="submission" date="2016-08" db="EMBL/GenBank/DDBJ databases">
        <authorList>
            <person name="Seilhamer J.J."/>
        </authorList>
    </citation>
    <scope>NUCLEOTIDE SEQUENCE [LARGE SCALE GENOMIC DNA]</scope>
    <source>
        <strain evidence="1 2">ANC 4874</strain>
    </source>
</reference>
<name>A0A1C4GVG0_9GAMM</name>
<dbReference type="InterPro" id="IPR036567">
    <property type="entry name" value="RHF-like"/>
</dbReference>
<gene>
    <name evidence="1" type="ORF">GA0116959_10861</name>
</gene>
<evidence type="ECO:0000313" key="2">
    <source>
        <dbReference type="Proteomes" id="UP000243661"/>
    </source>
</evidence>
<accession>A0A1C4GVG0</accession>
<protein>
    <submittedName>
        <fullName evidence="1">Ribosomal subunit interface protein</fullName>
    </submittedName>
</protein>
<dbReference type="EMBL" id="FMBK01000008">
    <property type="protein sequence ID" value="SCC72208.1"/>
    <property type="molecule type" value="Genomic_DNA"/>
</dbReference>
<dbReference type="RefSeq" id="WP_092720049.1">
    <property type="nucleotide sequence ID" value="NZ_FMBK01000008.1"/>
</dbReference>